<dbReference type="AlphaFoldDB" id="A0AAV4SGP6"/>
<proteinExistence type="predicted"/>
<keyword evidence="2" id="KW-1185">Reference proteome</keyword>
<dbReference type="EMBL" id="BPLQ01007707">
    <property type="protein sequence ID" value="GIY31662.1"/>
    <property type="molecule type" value="Genomic_DNA"/>
</dbReference>
<comment type="caution">
    <text evidence="1">The sequence shown here is derived from an EMBL/GenBank/DDBJ whole genome shotgun (WGS) entry which is preliminary data.</text>
</comment>
<evidence type="ECO:0000313" key="2">
    <source>
        <dbReference type="Proteomes" id="UP001054837"/>
    </source>
</evidence>
<dbReference type="Proteomes" id="UP001054837">
    <property type="component" value="Unassembled WGS sequence"/>
</dbReference>
<gene>
    <name evidence="1" type="ORF">CDAR_212381</name>
</gene>
<reference evidence="1 2" key="1">
    <citation type="submission" date="2021-06" db="EMBL/GenBank/DDBJ databases">
        <title>Caerostris darwini draft genome.</title>
        <authorList>
            <person name="Kono N."/>
            <person name="Arakawa K."/>
        </authorList>
    </citation>
    <scope>NUCLEOTIDE SEQUENCE [LARGE SCALE GENOMIC DNA]</scope>
</reference>
<evidence type="ECO:0000313" key="1">
    <source>
        <dbReference type="EMBL" id="GIY31662.1"/>
    </source>
</evidence>
<protein>
    <submittedName>
        <fullName evidence="1">Uncharacterized protein</fullName>
    </submittedName>
</protein>
<sequence length="136" mass="15349">MGREMWFWVPKSAPRANRSALEETLVGHCLDENGYDKGIVLFVGTVFETFGATVKAPIDILGNQYSQSYYQNKEANRKCLILRRMAEGKPEIPDSPIRIRKGKKISFLVYRTGKDFSIVVGCCHWSTVISACAQNK</sequence>
<name>A0AAV4SGP6_9ARAC</name>
<accession>A0AAV4SGP6</accession>
<organism evidence="1 2">
    <name type="scientific">Caerostris darwini</name>
    <dbReference type="NCBI Taxonomy" id="1538125"/>
    <lineage>
        <taxon>Eukaryota</taxon>
        <taxon>Metazoa</taxon>
        <taxon>Ecdysozoa</taxon>
        <taxon>Arthropoda</taxon>
        <taxon>Chelicerata</taxon>
        <taxon>Arachnida</taxon>
        <taxon>Araneae</taxon>
        <taxon>Araneomorphae</taxon>
        <taxon>Entelegynae</taxon>
        <taxon>Araneoidea</taxon>
        <taxon>Araneidae</taxon>
        <taxon>Caerostris</taxon>
    </lineage>
</organism>